<proteinExistence type="predicted"/>
<gene>
    <name evidence="2" type="ORF">PRZ48_007327</name>
</gene>
<keyword evidence="3" id="KW-1185">Reference proteome</keyword>
<name>A0ABR0EL54_ZASCE</name>
<dbReference type="PANTHER" id="PTHR34365:SF7">
    <property type="entry name" value="GLYCINE-RICH DOMAIN-CONTAINING PROTEIN 1"/>
    <property type="match status" value="1"/>
</dbReference>
<feature type="region of interest" description="Disordered" evidence="1">
    <location>
        <begin position="1"/>
        <end position="48"/>
    </location>
</feature>
<protein>
    <submittedName>
        <fullName evidence="2">Uncharacterized protein</fullName>
    </submittedName>
</protein>
<evidence type="ECO:0000313" key="2">
    <source>
        <dbReference type="EMBL" id="KAK4501518.1"/>
    </source>
</evidence>
<dbReference type="PANTHER" id="PTHR34365">
    <property type="entry name" value="ENOLASE (DUF1399)"/>
    <property type="match status" value="1"/>
</dbReference>
<evidence type="ECO:0000256" key="1">
    <source>
        <dbReference type="SAM" id="MobiDB-lite"/>
    </source>
</evidence>
<dbReference type="Pfam" id="PF07173">
    <property type="entry name" value="GRDP-like"/>
    <property type="match status" value="1"/>
</dbReference>
<dbReference type="Proteomes" id="UP001305779">
    <property type="component" value="Unassembled WGS sequence"/>
</dbReference>
<dbReference type="EMBL" id="JAXOVC010000005">
    <property type="protein sequence ID" value="KAK4501518.1"/>
    <property type="molecule type" value="Genomic_DNA"/>
</dbReference>
<feature type="compositionally biased region" description="Basic and acidic residues" evidence="1">
    <location>
        <begin position="12"/>
        <end position="26"/>
    </location>
</feature>
<comment type="caution">
    <text evidence="2">The sequence shown here is derived from an EMBL/GenBank/DDBJ whole genome shotgun (WGS) entry which is preliminary data.</text>
</comment>
<accession>A0ABR0EL54</accession>
<organism evidence="2 3">
    <name type="scientific">Zasmidium cellare</name>
    <name type="common">Wine cellar mold</name>
    <name type="synonym">Racodium cellare</name>
    <dbReference type="NCBI Taxonomy" id="395010"/>
    <lineage>
        <taxon>Eukaryota</taxon>
        <taxon>Fungi</taxon>
        <taxon>Dikarya</taxon>
        <taxon>Ascomycota</taxon>
        <taxon>Pezizomycotina</taxon>
        <taxon>Dothideomycetes</taxon>
        <taxon>Dothideomycetidae</taxon>
        <taxon>Mycosphaerellales</taxon>
        <taxon>Mycosphaerellaceae</taxon>
        <taxon>Zasmidium</taxon>
    </lineage>
</organism>
<dbReference type="InterPro" id="IPR009836">
    <property type="entry name" value="GRDP-like"/>
</dbReference>
<evidence type="ECO:0000313" key="3">
    <source>
        <dbReference type="Proteomes" id="UP001305779"/>
    </source>
</evidence>
<reference evidence="2 3" key="1">
    <citation type="journal article" date="2023" name="G3 (Bethesda)">
        <title>A chromosome-level genome assembly of Zasmidium syzygii isolated from banana leaves.</title>
        <authorList>
            <person name="van Westerhoven A.C."/>
            <person name="Mehrabi R."/>
            <person name="Talebi R."/>
            <person name="Steentjes M.B.F."/>
            <person name="Corcolon B."/>
            <person name="Chong P.A."/>
            <person name="Kema G.H.J."/>
            <person name="Seidl M.F."/>
        </authorList>
    </citation>
    <scope>NUCLEOTIDE SEQUENCE [LARGE SCALE GENOMIC DNA]</scope>
    <source>
        <strain evidence="2 3">P124</strain>
    </source>
</reference>
<sequence length="763" mass="86208">MPNRLSKLFSSSDKEKEALAEAERNRNSPPPDYDQAPPGYDDDNVLDPPDITAGFTNLNISNQSQSPDGFPQPAECIAHLKVLECFYRLKQTVGSTDGLFGIEDKFVTGHTIAQSDKTGELLAKLAEKRWAIYLHRAVDRFQAWWAAVTPSATMPTRSGLESRGKKGWLLKREMMAGSVINLDKSNMPPADVLMVWHAYMLNPRAYLEDCLRYGRMPLWHTPMPWKTAADCINSETFAYEPEAGAEQSFTSLTGLPWDNLADKNSKQVRCPGCRKVSFVAWTTCFGKASKTNITDDNILKFSIDEMLASGRGYCDKDFIHMCFDCNKYTTHDSLRVGKFCDDVRRLANGDVPMAGTVLGHKGLPWMAFDKKDVETEANNVPNRLLKGLLGEFVLSGKDLRGSERPDTVEAIRDLIEAGIKDSACLREAKSGLSSRLARSERIAIRKMMSRYWDNSSPFALDLVGAVIRQGSFIEKMHNIDWLHSPALPSTMARLVKKYQTFMTIMADHPLNMAVPTLDVDLAWHTHQLSPHNYMEYTVSRTRQFIDHDDKVVETKLNESFAWTSKIYQKMTGEPYSECTCWYCEAIRESNTSSASRLFNTSTARANDMVHAADQDPRKSVHISAHNAVRPRDQDKSYDLDSRTKAYQLEKHYQKACERAKKKGKPAPKRNDYYYSDAWGYPLTRRILDSFLMRLCTTLLRRGVWLSELELRAIAVLGRVEQELQPAGLVLGQQDVLEDRLEDAGEEELRQAAADLEVEAAVEG</sequence>